<protein>
    <submittedName>
        <fullName evidence="1">Uncharacterized protein</fullName>
    </submittedName>
</protein>
<keyword evidence="2" id="KW-1185">Reference proteome</keyword>
<evidence type="ECO:0000313" key="2">
    <source>
        <dbReference type="Proteomes" id="UP001221142"/>
    </source>
</evidence>
<accession>A0AAD7CFJ3</accession>
<organism evidence="1 2">
    <name type="scientific">Roridomyces roridus</name>
    <dbReference type="NCBI Taxonomy" id="1738132"/>
    <lineage>
        <taxon>Eukaryota</taxon>
        <taxon>Fungi</taxon>
        <taxon>Dikarya</taxon>
        <taxon>Basidiomycota</taxon>
        <taxon>Agaricomycotina</taxon>
        <taxon>Agaricomycetes</taxon>
        <taxon>Agaricomycetidae</taxon>
        <taxon>Agaricales</taxon>
        <taxon>Marasmiineae</taxon>
        <taxon>Mycenaceae</taxon>
        <taxon>Roridomyces</taxon>
    </lineage>
</organism>
<dbReference type="Proteomes" id="UP001221142">
    <property type="component" value="Unassembled WGS sequence"/>
</dbReference>
<comment type="caution">
    <text evidence="1">The sequence shown here is derived from an EMBL/GenBank/DDBJ whole genome shotgun (WGS) entry which is preliminary data.</text>
</comment>
<name>A0AAD7CFJ3_9AGAR</name>
<gene>
    <name evidence="1" type="ORF">FB45DRAFT_893610</name>
</gene>
<reference evidence="1" key="1">
    <citation type="submission" date="2023-03" db="EMBL/GenBank/DDBJ databases">
        <title>Massive genome expansion in bonnet fungi (Mycena s.s.) driven by repeated elements and novel gene families across ecological guilds.</title>
        <authorList>
            <consortium name="Lawrence Berkeley National Laboratory"/>
            <person name="Harder C.B."/>
            <person name="Miyauchi S."/>
            <person name="Viragh M."/>
            <person name="Kuo A."/>
            <person name="Thoen E."/>
            <person name="Andreopoulos B."/>
            <person name="Lu D."/>
            <person name="Skrede I."/>
            <person name="Drula E."/>
            <person name="Henrissat B."/>
            <person name="Morin E."/>
            <person name="Kohler A."/>
            <person name="Barry K."/>
            <person name="LaButti K."/>
            <person name="Morin E."/>
            <person name="Salamov A."/>
            <person name="Lipzen A."/>
            <person name="Mereny Z."/>
            <person name="Hegedus B."/>
            <person name="Baldrian P."/>
            <person name="Stursova M."/>
            <person name="Weitz H."/>
            <person name="Taylor A."/>
            <person name="Grigoriev I.V."/>
            <person name="Nagy L.G."/>
            <person name="Martin F."/>
            <person name="Kauserud H."/>
        </authorList>
    </citation>
    <scope>NUCLEOTIDE SEQUENCE</scope>
    <source>
        <strain evidence="1">9284</strain>
    </source>
</reference>
<sequence>MANSQGLSTTRISRLLRPLRTKCAALAAMRHPISTYSGSTLPLDVLPPPDSLRSLDRSLISLIVLKSIPGEQKRRVPRLADMCSTLVGQAMQGEDPEEPELEAEELAQIEKLYDFIPITDGDYHLGSALLAHALDIILRCPDHFTLLSILFDISLEHDLYYESCVLLHRILQVTVRLVGSTLAICHPSHSDCLVDLCRRWTRAGQPTTGFVRILAETLVSIARPALWRCRALGSLARDLHRQDAVLDLAGQLLDGCHDTVLMDQLNKWVNYSPISPPHPHDWSPRFDFLEHSSTLICWATHSLSFPTPSPESVCRLLEDVSPTVTTYDLLIKASFGIERELDSKAILQAYSARLRAENLLLLESSMWACALRFVDTSMDVDCCKKDMRLYREELMDLVEDAERRCFGSGRQGCPDAWRWEEIAGCWVESASPARKKARIQLEPSSFENSFKSLVSSAISNRTRLGGRKQALAAIRKFRCSEGRDDVSPSDDALDCIY</sequence>
<dbReference type="AlphaFoldDB" id="A0AAD7CFJ3"/>
<proteinExistence type="predicted"/>
<dbReference type="EMBL" id="JARKIF010000002">
    <property type="protein sequence ID" value="KAJ7647504.1"/>
    <property type="molecule type" value="Genomic_DNA"/>
</dbReference>
<evidence type="ECO:0000313" key="1">
    <source>
        <dbReference type="EMBL" id="KAJ7647504.1"/>
    </source>
</evidence>